<dbReference type="InterPro" id="IPR057156">
    <property type="entry name" value="DUF7834"/>
</dbReference>
<name>A0A1Y3U9Q3_9ACTN</name>
<evidence type="ECO:0000259" key="2">
    <source>
        <dbReference type="Pfam" id="PF25202"/>
    </source>
</evidence>
<dbReference type="PANTHER" id="PTHR35149">
    <property type="entry name" value="SLL5132 PROTEIN"/>
    <property type="match status" value="1"/>
</dbReference>
<dbReference type="InterPro" id="IPR004919">
    <property type="entry name" value="GmrSD_N"/>
</dbReference>
<evidence type="ECO:0000259" key="1">
    <source>
        <dbReference type="Pfam" id="PF03235"/>
    </source>
</evidence>
<keyword evidence="4" id="KW-1185">Reference proteome</keyword>
<dbReference type="AlphaFoldDB" id="A0A1Y3U9Q3"/>
<gene>
    <name evidence="3" type="ORF">B5G21_03885</name>
</gene>
<dbReference type="Pfam" id="PF25202">
    <property type="entry name" value="DUF7834"/>
    <property type="match status" value="1"/>
</dbReference>
<protein>
    <submittedName>
        <fullName evidence="3">Uncharacterized protein</fullName>
    </submittedName>
</protein>
<sequence length="409" mass="47513">MELRIPSYQRPYRWTTKNIADLLGDIKNAISEARKHVGFKYRIGSVILHENTEENCYDLVDGQQRMLSLVLLMLVLDENASCPLIEECAFANRETQRNIKENFEFITDWIGYQTDGWREAAKCSFDSTLEAVVIVVDKVEEAFQLFDSQNTRGRSLGPHDLLKAYHLRAMRDAPYEMRHVVTRWEEFPTADVREIFARYLFPVLNWKMKEKTSTFTPKEIDAFKGVSSGCGYTYAARARRAAPCFQIGAPFIEGEDFFLMAEHYLNLRRDMELEIEANAEFEKMRKWLNRKGVSAGFKHTTALFWCVLLAYYDRFHNFDVRAVRKLFTWAFMIRVDMQSLGFDTINKYAIGEGTDQYTNKVPMFSEIARARYHTDIANAIIKVKPAPSGSNEERRELGEFLCSWSRGGE</sequence>
<evidence type="ECO:0000313" key="3">
    <source>
        <dbReference type="EMBL" id="OUN43837.1"/>
    </source>
</evidence>
<feature type="domain" description="GmrSD restriction endonucleases N-terminal" evidence="1">
    <location>
        <begin position="3"/>
        <end position="166"/>
    </location>
</feature>
<organism evidence="3 4">
    <name type="scientific">Enorma massiliensis</name>
    <dbReference type="NCBI Taxonomy" id="1472761"/>
    <lineage>
        <taxon>Bacteria</taxon>
        <taxon>Bacillati</taxon>
        <taxon>Actinomycetota</taxon>
        <taxon>Coriobacteriia</taxon>
        <taxon>Coriobacteriales</taxon>
        <taxon>Coriobacteriaceae</taxon>
        <taxon>Enorma</taxon>
    </lineage>
</organism>
<comment type="caution">
    <text evidence="3">The sequence shown here is derived from an EMBL/GenBank/DDBJ whole genome shotgun (WGS) entry which is preliminary data.</text>
</comment>
<proteinExistence type="predicted"/>
<evidence type="ECO:0000313" key="4">
    <source>
        <dbReference type="Proteomes" id="UP000196560"/>
    </source>
</evidence>
<reference evidence="4" key="1">
    <citation type="submission" date="2017-04" db="EMBL/GenBank/DDBJ databases">
        <title>Function of individual gut microbiota members based on whole genome sequencing of pure cultures obtained from chicken caecum.</title>
        <authorList>
            <person name="Medvecky M."/>
            <person name="Cejkova D."/>
            <person name="Polansky O."/>
            <person name="Karasova D."/>
            <person name="Kubasova T."/>
            <person name="Cizek A."/>
            <person name="Rychlik I."/>
        </authorList>
    </citation>
    <scope>NUCLEOTIDE SEQUENCE [LARGE SCALE GENOMIC DNA]</scope>
    <source>
        <strain evidence="4">An70</strain>
    </source>
</reference>
<accession>A0A1Y3U9Q3</accession>
<dbReference type="Pfam" id="PF03235">
    <property type="entry name" value="GmrSD_N"/>
    <property type="match status" value="1"/>
</dbReference>
<dbReference type="PANTHER" id="PTHR35149:SF2">
    <property type="entry name" value="DUF262 DOMAIN-CONTAINING PROTEIN"/>
    <property type="match status" value="1"/>
</dbReference>
<feature type="domain" description="DUF7834" evidence="2">
    <location>
        <begin position="176"/>
        <end position="387"/>
    </location>
</feature>
<dbReference type="Proteomes" id="UP000196560">
    <property type="component" value="Unassembled WGS sequence"/>
</dbReference>
<dbReference type="EMBL" id="NFHO01000003">
    <property type="protein sequence ID" value="OUN43837.1"/>
    <property type="molecule type" value="Genomic_DNA"/>
</dbReference>